<evidence type="ECO:0000313" key="7">
    <source>
        <dbReference type="EMBL" id="QCD58760.1"/>
    </source>
</evidence>
<comment type="cofactor">
    <cofactor evidence="1 4">
        <name>pyridoxal 5'-phosphate</name>
        <dbReference type="ChEBI" id="CHEBI:597326"/>
    </cofactor>
</comment>
<dbReference type="PANTHER" id="PTHR43092:SF6">
    <property type="entry name" value="BLR1280 PROTEIN"/>
    <property type="match status" value="1"/>
</dbReference>
<comment type="similarity">
    <text evidence="3">Belongs to the class-V pyridoxal-phosphate-dependent aminotransferase family.</text>
</comment>
<evidence type="ECO:0000256" key="1">
    <source>
        <dbReference type="ARBA" id="ARBA00001933"/>
    </source>
</evidence>
<feature type="domain" description="Aminotransferase class V" evidence="6">
    <location>
        <begin position="119"/>
        <end position="419"/>
    </location>
</feature>
<dbReference type="Pfam" id="PF00266">
    <property type="entry name" value="Aminotran_5"/>
    <property type="match status" value="1"/>
</dbReference>
<reference evidence="7 8" key="1">
    <citation type="submission" date="2017-06" db="EMBL/GenBank/DDBJ databases">
        <title>Complete Genome Sequence of Streptomyces hawaiiensis NRRL 15010 and insights into acyldepsipeptides biosynthesis.</title>
        <authorList>
            <person name="Mariita R.M."/>
            <person name="Sello J.K."/>
        </authorList>
    </citation>
    <scope>NUCLEOTIDE SEQUENCE [LARGE SCALE GENOMIC DNA]</scope>
    <source>
        <strain evidence="7 8">ATCC 12236</strain>
    </source>
</reference>
<dbReference type="PROSITE" id="PS51318">
    <property type="entry name" value="TAT"/>
    <property type="match status" value="1"/>
</dbReference>
<sequence>MVTTVNTTGRTGVAIPRPETSRGGLTRRGFATATLGATAAIGLPASAAQADPAASQHGFDPADWGSVRDQFTLSRDYLQFSAFVLASHPRQVRDAIERYRDALDADPIAAGAGFIDEDGSLEVRTSLAGFLGTDADDVALTDSTTMGLALLYGGLRLGSGQEVLTSEHDFYATHQALRLRHQRGGVPVRKIRLYDDPAMATPDEIVTRIVRSITPRTRVLALTWVNSDNGVKLPARAIADALRDINARRDLSDHVLLCLDGVHGFAAENITMTDLGCDFFATSTHKWLHGPRGTGLLWGKPEHWPFVAPVIPNFSREGYEGWVGDRDPVAAPAILNTPGGYHSFEQRWAVPAAVRFHETIGRARIAKRITSQATLLKDELDRLPNVRVLTPRDPSISAGVVCCTVEGWAAADAEHELRAVHKVIATETPYAQPHLRFGPTMLTAPEQIGRVVKAVRALR</sequence>
<keyword evidence="8" id="KW-1185">Reference proteome</keyword>
<feature type="compositionally biased region" description="Low complexity" evidence="5">
    <location>
        <begin position="1"/>
        <end position="13"/>
    </location>
</feature>
<protein>
    <submittedName>
        <fullName evidence="7">Aminotransferase</fullName>
    </submittedName>
</protein>
<dbReference type="AlphaFoldDB" id="A0A6G5RL52"/>
<feature type="region of interest" description="Disordered" evidence="5">
    <location>
        <begin position="1"/>
        <end position="25"/>
    </location>
</feature>
<dbReference type="Proteomes" id="UP000495940">
    <property type="component" value="Chromosome"/>
</dbReference>
<dbReference type="Gene3D" id="3.90.1150.10">
    <property type="entry name" value="Aspartate Aminotransferase, domain 1"/>
    <property type="match status" value="1"/>
</dbReference>
<dbReference type="InterPro" id="IPR006311">
    <property type="entry name" value="TAT_signal"/>
</dbReference>
<keyword evidence="2" id="KW-0663">Pyridoxal phosphate</keyword>
<name>A0A6G5RL52_9ACTN</name>
<keyword evidence="7" id="KW-0032">Aminotransferase</keyword>
<dbReference type="InterPro" id="IPR015422">
    <property type="entry name" value="PyrdxlP-dep_Trfase_small"/>
</dbReference>
<dbReference type="InterPro" id="IPR020578">
    <property type="entry name" value="Aminotrans_V_PyrdxlP_BS"/>
</dbReference>
<proteinExistence type="inferred from homology"/>
<accession>A0A6G5RL52</accession>
<keyword evidence="7" id="KW-0808">Transferase</keyword>
<dbReference type="PROSITE" id="PS00595">
    <property type="entry name" value="AA_TRANSFER_CLASS_5"/>
    <property type="match status" value="1"/>
</dbReference>
<evidence type="ECO:0000256" key="4">
    <source>
        <dbReference type="RuleBase" id="RU004504"/>
    </source>
</evidence>
<evidence type="ECO:0000313" key="8">
    <source>
        <dbReference type="Proteomes" id="UP000495940"/>
    </source>
</evidence>
<evidence type="ECO:0000256" key="3">
    <source>
        <dbReference type="RuleBase" id="RU004075"/>
    </source>
</evidence>
<dbReference type="InterPro" id="IPR015421">
    <property type="entry name" value="PyrdxlP-dep_Trfase_major"/>
</dbReference>
<evidence type="ECO:0000256" key="2">
    <source>
        <dbReference type="ARBA" id="ARBA00022898"/>
    </source>
</evidence>
<dbReference type="PANTHER" id="PTHR43092">
    <property type="entry name" value="L-CYSTEINE DESULFHYDRASE"/>
    <property type="match status" value="1"/>
</dbReference>
<dbReference type="InterPro" id="IPR015424">
    <property type="entry name" value="PyrdxlP-dep_Trfase"/>
</dbReference>
<organism evidence="7 8">
    <name type="scientific">Streptomyces hawaiiensis</name>
    <dbReference type="NCBI Taxonomy" id="67305"/>
    <lineage>
        <taxon>Bacteria</taxon>
        <taxon>Bacillati</taxon>
        <taxon>Actinomycetota</taxon>
        <taxon>Actinomycetes</taxon>
        <taxon>Kitasatosporales</taxon>
        <taxon>Streptomycetaceae</taxon>
        <taxon>Streptomyces</taxon>
    </lineage>
</organism>
<dbReference type="EMBL" id="CP021978">
    <property type="protein sequence ID" value="QCD58760.1"/>
    <property type="molecule type" value="Genomic_DNA"/>
</dbReference>
<evidence type="ECO:0000256" key="5">
    <source>
        <dbReference type="SAM" id="MobiDB-lite"/>
    </source>
</evidence>
<gene>
    <name evidence="7" type="ORF">CEB94_30955</name>
</gene>
<dbReference type="Gene3D" id="3.40.640.10">
    <property type="entry name" value="Type I PLP-dependent aspartate aminotransferase-like (Major domain)"/>
    <property type="match status" value="1"/>
</dbReference>
<dbReference type="GO" id="GO:0008483">
    <property type="term" value="F:transaminase activity"/>
    <property type="evidence" value="ECO:0007669"/>
    <property type="project" value="UniProtKB-KW"/>
</dbReference>
<dbReference type="InterPro" id="IPR000192">
    <property type="entry name" value="Aminotrans_V_dom"/>
</dbReference>
<evidence type="ECO:0000259" key="6">
    <source>
        <dbReference type="Pfam" id="PF00266"/>
    </source>
</evidence>
<dbReference type="KEGG" id="shaw:CEB94_30955"/>
<dbReference type="SUPFAM" id="SSF53383">
    <property type="entry name" value="PLP-dependent transferases"/>
    <property type="match status" value="1"/>
</dbReference>